<keyword evidence="8" id="KW-1185">Reference proteome</keyword>
<proteinExistence type="predicted"/>
<dbReference type="NCBIfam" id="NF006828">
    <property type="entry name" value="PRK09350.1"/>
    <property type="match status" value="1"/>
</dbReference>
<sequence length="321" mass="36851">MSWQPSMDWEAAKKRAKLLSTIRRFFEERDVVEVETPLLSQATVTDVHLDAIQAKYSWSAEGEQQLYLQTSPEFAMKRLLAAGYQSIYQISKAFRDEAQGRLHNPEFTMLEWYRIGFTMEMLMDEVQDLICLVLGISKTETLSYQASFIRYTQLDPLEVKIDDCLTFIRCHGKLEPWLEEVNDLDTLLQFIFCEFVEVNIGKEIPCFIHSFPASQASLAEICGNDSRVALRFECYFKGVELVNGFYELTDSKQQKTRFEQDNSSRNAKGLPSREVDHRFIKALESGLPKCAGVALGIDRLIMLALEQNTIANIMTYTIDKA</sequence>
<dbReference type="FunFam" id="3.30.930.10:FF:000017">
    <property type="entry name" value="Elongation factor P--(R)-beta-lysine ligase"/>
    <property type="match status" value="1"/>
</dbReference>
<organism evidence="7 8">
    <name type="scientific">Thalassotalea algicola</name>
    <dbReference type="NCBI Taxonomy" id="2716224"/>
    <lineage>
        <taxon>Bacteria</taxon>
        <taxon>Pseudomonadati</taxon>
        <taxon>Pseudomonadota</taxon>
        <taxon>Gammaproteobacteria</taxon>
        <taxon>Alteromonadales</taxon>
        <taxon>Colwelliaceae</taxon>
        <taxon>Thalassotalea</taxon>
    </lineage>
</organism>
<protein>
    <submittedName>
        <fullName evidence="7">Elongation factor P--(R)-beta-lysine ligase</fullName>
        <ecNumber evidence="7">6.3.1.-</ecNumber>
    </submittedName>
</protein>
<dbReference type="GO" id="GO:0003746">
    <property type="term" value="F:translation elongation factor activity"/>
    <property type="evidence" value="ECO:0007669"/>
    <property type="project" value="UniProtKB-KW"/>
</dbReference>
<dbReference type="SUPFAM" id="SSF55681">
    <property type="entry name" value="Class II aaRS and biotin synthetases"/>
    <property type="match status" value="1"/>
</dbReference>
<dbReference type="InterPro" id="IPR004364">
    <property type="entry name" value="Aa-tRNA-synt_II"/>
</dbReference>
<feature type="domain" description="Aminoacyl-transfer RNA synthetases class-II family profile" evidence="6">
    <location>
        <begin position="15"/>
        <end position="321"/>
    </location>
</feature>
<evidence type="ECO:0000256" key="4">
    <source>
        <dbReference type="ARBA" id="ARBA00022840"/>
    </source>
</evidence>
<dbReference type="InterPro" id="IPR045864">
    <property type="entry name" value="aa-tRNA-synth_II/BPL/LPL"/>
</dbReference>
<evidence type="ECO:0000313" key="7">
    <source>
        <dbReference type="EMBL" id="NMP33592.1"/>
    </source>
</evidence>
<dbReference type="PANTHER" id="PTHR42918">
    <property type="entry name" value="LYSYL-TRNA SYNTHETASE"/>
    <property type="match status" value="1"/>
</dbReference>
<name>A0A7Y0LG22_9GAMM</name>
<keyword evidence="3" id="KW-0547">Nucleotide-binding</keyword>
<dbReference type="InterPro" id="IPR006195">
    <property type="entry name" value="aa-tRNA-synth_II"/>
</dbReference>
<dbReference type="EC" id="6.3.1.-" evidence="7"/>
<comment type="subunit">
    <text evidence="1">Homodimer.</text>
</comment>
<dbReference type="Proteomes" id="UP000568664">
    <property type="component" value="Unassembled WGS sequence"/>
</dbReference>
<accession>A0A7Y0LG22</accession>
<comment type="catalytic activity">
    <reaction evidence="5">
        <text>D-beta-lysine + L-lysyl-[protein] + ATP = N(6)-((3R)-3,6-diaminohexanoyl)-L-lysyl-[protein] + AMP + diphosphate + H(+)</text>
        <dbReference type="Rhea" id="RHEA:83435"/>
        <dbReference type="Rhea" id="RHEA-COMP:9752"/>
        <dbReference type="Rhea" id="RHEA-COMP:20131"/>
        <dbReference type="ChEBI" id="CHEBI:15378"/>
        <dbReference type="ChEBI" id="CHEBI:29969"/>
        <dbReference type="ChEBI" id="CHEBI:30616"/>
        <dbReference type="ChEBI" id="CHEBI:33019"/>
        <dbReference type="ChEBI" id="CHEBI:84138"/>
        <dbReference type="ChEBI" id="CHEBI:156053"/>
        <dbReference type="ChEBI" id="CHEBI:456215"/>
    </reaction>
    <physiologicalReaction direction="left-to-right" evidence="5">
        <dbReference type="Rhea" id="RHEA:83436"/>
    </physiologicalReaction>
</comment>
<evidence type="ECO:0000256" key="5">
    <source>
        <dbReference type="ARBA" id="ARBA00052794"/>
    </source>
</evidence>
<evidence type="ECO:0000256" key="3">
    <source>
        <dbReference type="ARBA" id="ARBA00022741"/>
    </source>
</evidence>
<dbReference type="GO" id="GO:0005829">
    <property type="term" value="C:cytosol"/>
    <property type="evidence" value="ECO:0007669"/>
    <property type="project" value="TreeGrafter"/>
</dbReference>
<gene>
    <name evidence="7" type="primary">epmA</name>
    <name evidence="7" type="ORF">HII17_18750</name>
</gene>
<dbReference type="PRINTS" id="PR00982">
    <property type="entry name" value="TRNASYNTHLYS"/>
</dbReference>
<evidence type="ECO:0000256" key="1">
    <source>
        <dbReference type="ARBA" id="ARBA00011738"/>
    </source>
</evidence>
<dbReference type="NCBIfam" id="TIGR00462">
    <property type="entry name" value="genX"/>
    <property type="match status" value="1"/>
</dbReference>
<keyword evidence="2 7" id="KW-0436">Ligase</keyword>
<dbReference type="GO" id="GO:0006430">
    <property type="term" value="P:lysyl-tRNA aminoacylation"/>
    <property type="evidence" value="ECO:0007669"/>
    <property type="project" value="InterPro"/>
</dbReference>
<evidence type="ECO:0000259" key="6">
    <source>
        <dbReference type="PROSITE" id="PS50862"/>
    </source>
</evidence>
<dbReference type="GO" id="GO:0005524">
    <property type="term" value="F:ATP binding"/>
    <property type="evidence" value="ECO:0007669"/>
    <property type="project" value="UniProtKB-KW"/>
</dbReference>
<dbReference type="GO" id="GO:0000049">
    <property type="term" value="F:tRNA binding"/>
    <property type="evidence" value="ECO:0007669"/>
    <property type="project" value="TreeGrafter"/>
</dbReference>
<dbReference type="PANTHER" id="PTHR42918:SF6">
    <property type="entry name" value="ELONGATION FACTOR P--(R)-BETA-LYSINE LIGASE"/>
    <property type="match status" value="1"/>
</dbReference>
<keyword evidence="4" id="KW-0067">ATP-binding</keyword>
<dbReference type="InterPro" id="IPR004525">
    <property type="entry name" value="EpmA"/>
</dbReference>
<comment type="caution">
    <text evidence="7">The sequence shown here is derived from an EMBL/GenBank/DDBJ whole genome shotgun (WGS) entry which is preliminary data.</text>
</comment>
<evidence type="ECO:0000313" key="8">
    <source>
        <dbReference type="Proteomes" id="UP000568664"/>
    </source>
</evidence>
<reference evidence="7 8" key="1">
    <citation type="submission" date="2020-04" db="EMBL/GenBank/DDBJ databases">
        <title>Thalassotalea sp. M1531, isolated from the surface of marine red alga.</title>
        <authorList>
            <person name="Pang L."/>
            <person name="Lu D.-C."/>
        </authorList>
    </citation>
    <scope>NUCLEOTIDE SEQUENCE [LARGE SCALE GENOMIC DNA]</scope>
    <source>
        <strain evidence="7 8">M1531</strain>
    </source>
</reference>
<dbReference type="PROSITE" id="PS50862">
    <property type="entry name" value="AA_TRNA_LIGASE_II"/>
    <property type="match status" value="1"/>
</dbReference>
<evidence type="ECO:0000256" key="2">
    <source>
        <dbReference type="ARBA" id="ARBA00022598"/>
    </source>
</evidence>
<dbReference type="RefSeq" id="WP_169076911.1">
    <property type="nucleotide sequence ID" value="NZ_JABBXH010000010.1"/>
</dbReference>
<keyword evidence="7" id="KW-0648">Protein biosynthesis</keyword>
<dbReference type="Pfam" id="PF00152">
    <property type="entry name" value="tRNA-synt_2"/>
    <property type="match status" value="1"/>
</dbReference>
<dbReference type="GO" id="GO:0004824">
    <property type="term" value="F:lysine-tRNA ligase activity"/>
    <property type="evidence" value="ECO:0007669"/>
    <property type="project" value="InterPro"/>
</dbReference>
<dbReference type="InterPro" id="IPR018149">
    <property type="entry name" value="Lys-tRNA-synth_II_C"/>
</dbReference>
<dbReference type="EMBL" id="JABBXH010000010">
    <property type="protein sequence ID" value="NMP33592.1"/>
    <property type="molecule type" value="Genomic_DNA"/>
</dbReference>
<dbReference type="Gene3D" id="3.30.930.10">
    <property type="entry name" value="Bira Bifunctional Protein, Domain 2"/>
    <property type="match status" value="1"/>
</dbReference>
<dbReference type="AlphaFoldDB" id="A0A7Y0LG22"/>
<keyword evidence="7" id="KW-0251">Elongation factor</keyword>